<organism evidence="1 2">
    <name type="scientific">Hymenobacter artigasi</name>
    <dbReference type="NCBI Taxonomy" id="2719616"/>
    <lineage>
        <taxon>Bacteria</taxon>
        <taxon>Pseudomonadati</taxon>
        <taxon>Bacteroidota</taxon>
        <taxon>Cytophagia</taxon>
        <taxon>Cytophagales</taxon>
        <taxon>Hymenobacteraceae</taxon>
        <taxon>Hymenobacter</taxon>
    </lineage>
</organism>
<gene>
    <name evidence="1" type="ORF">HBN54_002423</name>
</gene>
<keyword evidence="2" id="KW-1185">Reference proteome</keyword>
<accession>A0ABX1HHT7</accession>
<protein>
    <submittedName>
        <fullName evidence="1">Uncharacterized protein</fullName>
    </submittedName>
</protein>
<dbReference type="Proteomes" id="UP000717634">
    <property type="component" value="Unassembled WGS sequence"/>
</dbReference>
<proteinExistence type="predicted"/>
<comment type="caution">
    <text evidence="1">The sequence shown here is derived from an EMBL/GenBank/DDBJ whole genome shotgun (WGS) entry which is preliminary data.</text>
</comment>
<dbReference type="EMBL" id="JAAVTK010000006">
    <property type="protein sequence ID" value="NKI89824.1"/>
    <property type="molecule type" value="Genomic_DNA"/>
</dbReference>
<evidence type="ECO:0000313" key="1">
    <source>
        <dbReference type="EMBL" id="NKI89824.1"/>
    </source>
</evidence>
<evidence type="ECO:0000313" key="2">
    <source>
        <dbReference type="Proteomes" id="UP000717634"/>
    </source>
</evidence>
<name>A0ABX1HHT7_9BACT</name>
<reference evidence="1 2" key="1">
    <citation type="submission" date="2020-03" db="EMBL/GenBank/DDBJ databases">
        <title>Genomic Encyclopedia of Type Strains, Phase IV (KMG-V): Genome sequencing to study the core and pangenomes of soil and plant-associated prokaryotes.</title>
        <authorList>
            <person name="Whitman W."/>
        </authorList>
    </citation>
    <scope>NUCLEOTIDE SEQUENCE [LARGE SCALE GENOMIC DNA]</scope>
    <source>
        <strain evidence="1 2">1B</strain>
    </source>
</reference>
<sequence length="86" mass="9530">MKSRCRVLRIFQQGKAGRRQHFPDAGPVQLLFRAGHGGGPQPHIEHPQAQAFQLLPHHPNTPGADHVLDIKHTAGLGRKGWGKNHE</sequence>